<feature type="binding site" evidence="2">
    <location>
        <begin position="244"/>
        <end position="251"/>
    </location>
    <ligand>
        <name>ATP</name>
        <dbReference type="ChEBI" id="CHEBI:30616"/>
    </ligand>
</feature>
<dbReference type="InterPro" id="IPR036597">
    <property type="entry name" value="Fido-like_dom_sf"/>
</dbReference>
<evidence type="ECO:0000256" key="3">
    <source>
        <dbReference type="PIRSR" id="PIRSR640198-3"/>
    </source>
</evidence>
<dbReference type="Gene3D" id="1.10.3290.10">
    <property type="entry name" value="Fido-like domain"/>
    <property type="match status" value="1"/>
</dbReference>
<accession>A0A2K8UGQ3</accession>
<dbReference type="Pfam" id="PF02661">
    <property type="entry name" value="Fic"/>
    <property type="match status" value="1"/>
</dbReference>
<evidence type="ECO:0000313" key="5">
    <source>
        <dbReference type="EMBL" id="AUB84730.1"/>
    </source>
</evidence>
<dbReference type="PANTHER" id="PTHR13504:SF38">
    <property type="entry name" value="FIDO DOMAIN-CONTAINING PROTEIN"/>
    <property type="match status" value="1"/>
</dbReference>
<dbReference type="Proteomes" id="UP000232638">
    <property type="component" value="Chromosome"/>
</dbReference>
<keyword evidence="2" id="KW-0547">Nucleotide-binding</keyword>
<dbReference type="OrthoDB" id="9807853at2"/>
<dbReference type="PANTHER" id="PTHR13504">
    <property type="entry name" value="FIDO DOMAIN-CONTAINING PROTEIN DDB_G0283145"/>
    <property type="match status" value="1"/>
</dbReference>
<keyword evidence="6" id="KW-1185">Reference proteome</keyword>
<proteinExistence type="predicted"/>
<evidence type="ECO:0000259" key="4">
    <source>
        <dbReference type="PROSITE" id="PS51459"/>
    </source>
</evidence>
<dbReference type="SUPFAM" id="SSF140931">
    <property type="entry name" value="Fic-like"/>
    <property type="match status" value="1"/>
</dbReference>
<organism evidence="5 6">
    <name type="scientific">Candidatus Thiodictyon syntrophicum</name>
    <dbReference type="NCBI Taxonomy" id="1166950"/>
    <lineage>
        <taxon>Bacteria</taxon>
        <taxon>Pseudomonadati</taxon>
        <taxon>Pseudomonadota</taxon>
        <taxon>Gammaproteobacteria</taxon>
        <taxon>Chromatiales</taxon>
        <taxon>Chromatiaceae</taxon>
        <taxon>Thiodictyon</taxon>
    </lineage>
</organism>
<evidence type="ECO:0000313" key="6">
    <source>
        <dbReference type="Proteomes" id="UP000232638"/>
    </source>
</evidence>
<dbReference type="KEGG" id="tsy:THSYN_11080"/>
<dbReference type="AlphaFoldDB" id="A0A2K8UGQ3"/>
<keyword evidence="2" id="KW-0067">ATP-binding</keyword>
<evidence type="ECO:0000256" key="2">
    <source>
        <dbReference type="PIRSR" id="PIRSR640198-2"/>
    </source>
</evidence>
<protein>
    <recommendedName>
        <fullName evidence="4">Fido domain-containing protein</fullName>
    </recommendedName>
</protein>
<dbReference type="EMBL" id="CP020370">
    <property type="protein sequence ID" value="AUB84730.1"/>
    <property type="molecule type" value="Genomic_DNA"/>
</dbReference>
<dbReference type="InterPro" id="IPR003812">
    <property type="entry name" value="Fido"/>
</dbReference>
<dbReference type="RefSeq" id="WP_100922382.1">
    <property type="nucleotide sequence ID" value="NZ_CP020370.1"/>
</dbReference>
<feature type="site" description="Important for autoinhibition of adenylyltransferase activity" evidence="3">
    <location>
        <position position="106"/>
    </location>
</feature>
<dbReference type="GO" id="GO:0005524">
    <property type="term" value="F:ATP binding"/>
    <property type="evidence" value="ECO:0007669"/>
    <property type="project" value="UniProtKB-KW"/>
</dbReference>
<feature type="active site" evidence="1">
    <location>
        <position position="240"/>
    </location>
</feature>
<sequence>MVAETPDEDVVDRAGLAVRLQLIERWITEAGLPLTPSPPDPQALPGDALPLTFRARFSYSHAMVRDLALIESARSVIAVLPLPPDQELRLRQAARQRATRHSTRIEGNTLNTVEVGQAVLAVGKTQTEMQQEVRNYWRALEWIEEQIEASRVPSEELIRELHGIILVRGVGRRGLRSNYRREECPVVDTATRRIDYAPPVPKDVPVLMADLAAWWTGPEAALLPGPARAGLLAHRFVSIHPFSDGNGRTARALATVELWRSGYEIRGFLSLEEHYTADLRAYYDNLQMALPVNFYDGRHDADHTQWLTYFLATMARAAESLHRQAIELYAPQRRAAPPWESLRRVQQQLLTRLLMRGLEQGATAMSFSPGDMVEWFGVSANTAREWLERWRGEGFVLPARAGAQRVRAYALAPEWVELLQGALFSTSLSTSPIAPK</sequence>
<reference evidence="5 6" key="1">
    <citation type="submission" date="2017-03" db="EMBL/GenBank/DDBJ databases">
        <title>Complete genome sequence of Candidatus 'Thiodictyon syntrophicum' sp. nov. strain Cad16T, a photolithoautotroph purple sulfur bacterium isolated from an alpine meromictic lake.</title>
        <authorList>
            <person name="Luedin S.M."/>
            <person name="Pothier J.F."/>
            <person name="Danza F."/>
            <person name="Storelli N."/>
            <person name="Wittwer M."/>
            <person name="Tonolla M."/>
        </authorList>
    </citation>
    <scope>NUCLEOTIDE SEQUENCE [LARGE SCALE GENOMIC DNA]</scope>
    <source>
        <strain evidence="5 6">Cad16T</strain>
    </source>
</reference>
<gene>
    <name evidence="5" type="ORF">THSYN_11080</name>
</gene>
<evidence type="ECO:0000256" key="1">
    <source>
        <dbReference type="PIRSR" id="PIRSR640198-1"/>
    </source>
</evidence>
<dbReference type="InterPro" id="IPR040198">
    <property type="entry name" value="Fido_containing"/>
</dbReference>
<feature type="domain" description="Fido" evidence="4">
    <location>
        <begin position="153"/>
        <end position="312"/>
    </location>
</feature>
<dbReference type="PROSITE" id="PS51459">
    <property type="entry name" value="FIDO"/>
    <property type="match status" value="1"/>
</dbReference>
<name>A0A2K8UGQ3_9GAMM</name>